<dbReference type="InterPro" id="IPR036770">
    <property type="entry name" value="Ankyrin_rpt-contain_sf"/>
</dbReference>
<accession>A0A8S3QFF4</accession>
<keyword evidence="1" id="KW-0677">Repeat</keyword>
<evidence type="ECO:0000313" key="6">
    <source>
        <dbReference type="EMBL" id="CAG2194909.1"/>
    </source>
</evidence>
<feature type="repeat" description="ANK" evidence="3">
    <location>
        <begin position="113"/>
        <end position="145"/>
    </location>
</feature>
<dbReference type="InterPro" id="IPR002110">
    <property type="entry name" value="Ankyrin_rpt"/>
</dbReference>
<dbReference type="InterPro" id="IPR011029">
    <property type="entry name" value="DEATH-like_dom_sf"/>
</dbReference>
<gene>
    <name evidence="6" type="ORF">MEDL_9927</name>
</gene>
<keyword evidence="7" id="KW-1185">Reference proteome</keyword>
<dbReference type="PROSITE" id="PS50297">
    <property type="entry name" value="ANK_REP_REGION"/>
    <property type="match status" value="2"/>
</dbReference>
<dbReference type="InterPro" id="IPR000488">
    <property type="entry name" value="Death_dom"/>
</dbReference>
<dbReference type="OrthoDB" id="194358at2759"/>
<dbReference type="GO" id="GO:0007165">
    <property type="term" value="P:signal transduction"/>
    <property type="evidence" value="ECO:0007669"/>
    <property type="project" value="InterPro"/>
</dbReference>
<dbReference type="Proteomes" id="UP000683360">
    <property type="component" value="Unassembled WGS sequence"/>
</dbReference>
<keyword evidence="2 3" id="KW-0040">ANK repeat</keyword>
<reference evidence="6" key="1">
    <citation type="submission" date="2021-03" db="EMBL/GenBank/DDBJ databases">
        <authorList>
            <person name="Bekaert M."/>
        </authorList>
    </citation>
    <scope>NUCLEOTIDE SEQUENCE</scope>
</reference>
<dbReference type="Gene3D" id="1.25.40.20">
    <property type="entry name" value="Ankyrin repeat-containing domain"/>
    <property type="match status" value="1"/>
</dbReference>
<feature type="repeat" description="ANK" evidence="3">
    <location>
        <begin position="46"/>
        <end position="78"/>
    </location>
</feature>
<dbReference type="Gene3D" id="2.60.220.30">
    <property type="match status" value="1"/>
</dbReference>
<sequence length="953" mass="107550">MDSEPTPAGEGLKKSLLQAARKCDMETMSKLLGEWRNIDLSFTDDAGKTLLHHCTSAGDKENSILLLERGAPPNKADNMGLTPLHYAAKKDFTDIIESLVTHGAAVNATDTKTAQTALHITVSKNFLTTAQFLLFSGADASMKDKKRRNIMSVTSLSDYLIDCGDVNFFVSQGKSPIALCRSKEMRNLLAGFAQSTQGGLREIQLQTVDMQGGTKTFCDRLDLMIDYTDASPDDKFSVMCRKQAIDYSDEDFGLTDRDEIFSDVVNYRLGRKGRQTTATLTVPIFGELEIREELVLKGNRGYSVPITSLKNEGQKYYAIVTIDMSLLDAFVVVSRPIKEVFSVDSTAVVLKSMVNPGVQLVIPPETFDERTKLTLEITDSPNPELFATTKMENVYSCTCFCSVHTENKVGPKNDVIFRFPLPEEFGQGGQLYAFQSNVYEIGDVSADSWAALNTNLNISNKLVEFSSRTFSVKACVETKKGIDPSTLTDKVHIAFEKAKKREYTVMFLVMSKRIGNGNTFTIIVECTKVENAESRKQYWLEEGYTDQKPTQSSWFEAYSRYKYRCKLSKSFQNLLVNDSDEVYLQFHARRINYQCFTLQMAENFDEAKGDLQIFSVKSTKARDENKDLSIRTEKPDKTQPDKPLATISIQLFRNVKPTLITPNIPPMSPTMDDFRSPTRTTITPVDVTPSMSRMSMKVVNFKEEAKGDPSWKGFTNDSFLHGLLDQLDEEWYKLVVLLGIPYKEVDNVLHMTEATQDQKIYHFLLRWRDSSRARDDLGMANLITAVSKGGRRDICMFNNHKSTKKMTATRKTKFWRWVNKAFTDSDIYNPGDYPPPMSDQFLVLLTQSIENPNFEVGVSLGVSRVDTNSILEDKLMATEEHKLLAIFVEARDKKSSKSEALRGFVNAMGEVEMLVGKKWVIMAAENWLEANKKNDDPFVKEVESVLRPMHLTS</sequence>
<evidence type="ECO:0000256" key="1">
    <source>
        <dbReference type="ARBA" id="ARBA00022737"/>
    </source>
</evidence>
<evidence type="ECO:0000256" key="4">
    <source>
        <dbReference type="SAM" id="MobiDB-lite"/>
    </source>
</evidence>
<dbReference type="PROSITE" id="PS50088">
    <property type="entry name" value="ANK_REPEAT"/>
    <property type="match status" value="3"/>
</dbReference>
<comment type="caution">
    <text evidence="6">The sequence shown here is derived from an EMBL/GenBank/DDBJ whole genome shotgun (WGS) entry which is preliminary data.</text>
</comment>
<evidence type="ECO:0000259" key="5">
    <source>
        <dbReference type="PROSITE" id="PS50017"/>
    </source>
</evidence>
<evidence type="ECO:0000313" key="7">
    <source>
        <dbReference type="Proteomes" id="UP000683360"/>
    </source>
</evidence>
<feature type="domain" description="Death" evidence="5">
    <location>
        <begin position="725"/>
        <end position="794"/>
    </location>
</feature>
<dbReference type="Gene3D" id="1.10.533.10">
    <property type="entry name" value="Death Domain, Fas"/>
    <property type="match status" value="1"/>
</dbReference>
<dbReference type="EMBL" id="CAJPWZ010000500">
    <property type="protein sequence ID" value="CAG2194909.1"/>
    <property type="molecule type" value="Genomic_DNA"/>
</dbReference>
<dbReference type="PROSITE" id="PS50017">
    <property type="entry name" value="DEATH_DOMAIN"/>
    <property type="match status" value="1"/>
</dbReference>
<dbReference type="Pfam" id="PF00531">
    <property type="entry name" value="Death"/>
    <property type="match status" value="1"/>
</dbReference>
<dbReference type="SUPFAM" id="SSF48403">
    <property type="entry name" value="Ankyrin repeat"/>
    <property type="match status" value="1"/>
</dbReference>
<dbReference type="AlphaFoldDB" id="A0A8S3QFF4"/>
<organism evidence="6 7">
    <name type="scientific">Mytilus edulis</name>
    <name type="common">Blue mussel</name>
    <dbReference type="NCBI Taxonomy" id="6550"/>
    <lineage>
        <taxon>Eukaryota</taxon>
        <taxon>Metazoa</taxon>
        <taxon>Spiralia</taxon>
        <taxon>Lophotrochozoa</taxon>
        <taxon>Mollusca</taxon>
        <taxon>Bivalvia</taxon>
        <taxon>Autobranchia</taxon>
        <taxon>Pteriomorphia</taxon>
        <taxon>Mytilida</taxon>
        <taxon>Mytiloidea</taxon>
        <taxon>Mytilidae</taxon>
        <taxon>Mytilinae</taxon>
        <taxon>Mytilus</taxon>
    </lineage>
</organism>
<dbReference type="SUPFAM" id="SSF47986">
    <property type="entry name" value="DEATH domain"/>
    <property type="match status" value="1"/>
</dbReference>
<evidence type="ECO:0000256" key="2">
    <source>
        <dbReference type="ARBA" id="ARBA00023043"/>
    </source>
</evidence>
<name>A0A8S3QFF4_MYTED</name>
<dbReference type="SMART" id="SM00248">
    <property type="entry name" value="ANK"/>
    <property type="match status" value="3"/>
</dbReference>
<evidence type="ECO:0000256" key="3">
    <source>
        <dbReference type="PROSITE-ProRule" id="PRU00023"/>
    </source>
</evidence>
<dbReference type="Pfam" id="PF12796">
    <property type="entry name" value="Ank_2"/>
    <property type="match status" value="1"/>
</dbReference>
<feature type="region of interest" description="Disordered" evidence="4">
    <location>
        <begin position="662"/>
        <end position="681"/>
    </location>
</feature>
<dbReference type="PANTHER" id="PTHR24171">
    <property type="entry name" value="ANKYRIN REPEAT DOMAIN-CONTAINING PROTEIN 39-RELATED"/>
    <property type="match status" value="1"/>
</dbReference>
<feature type="repeat" description="ANK" evidence="3">
    <location>
        <begin position="79"/>
        <end position="111"/>
    </location>
</feature>
<proteinExistence type="predicted"/>
<protein>
    <recommendedName>
        <fullName evidence="5">Death domain-containing protein</fullName>
    </recommendedName>
</protein>